<dbReference type="GO" id="GO:0008206">
    <property type="term" value="P:bile acid metabolic process"/>
    <property type="evidence" value="ECO:0007669"/>
    <property type="project" value="UniProtKB-ARBA"/>
</dbReference>
<dbReference type="PRINTS" id="PR00080">
    <property type="entry name" value="SDRFAMILY"/>
</dbReference>
<proteinExistence type="inferred from homology"/>
<evidence type="ECO:0000313" key="5">
    <source>
        <dbReference type="Proteomes" id="UP000503088"/>
    </source>
</evidence>
<dbReference type="InterPro" id="IPR002347">
    <property type="entry name" value="SDR_fam"/>
</dbReference>
<dbReference type="GO" id="GO:0016491">
    <property type="term" value="F:oxidoreductase activity"/>
    <property type="evidence" value="ECO:0007669"/>
    <property type="project" value="UniProtKB-KW"/>
</dbReference>
<dbReference type="SUPFAM" id="SSF51735">
    <property type="entry name" value="NAD(P)-binding Rossmann-fold domains"/>
    <property type="match status" value="1"/>
</dbReference>
<keyword evidence="2" id="KW-0560">Oxidoreductase</keyword>
<comment type="similarity">
    <text evidence="1 3">Belongs to the short-chain dehydrogenases/reductases (SDR) family.</text>
</comment>
<dbReference type="Pfam" id="PF00106">
    <property type="entry name" value="adh_short"/>
    <property type="match status" value="1"/>
</dbReference>
<reference evidence="4 5" key="1">
    <citation type="submission" date="2020-01" db="EMBL/GenBank/DDBJ databases">
        <authorList>
            <person name="Gulvik C.A."/>
            <person name="Batra D.G."/>
        </authorList>
    </citation>
    <scope>NUCLEOTIDE SEQUENCE [LARGE SCALE GENOMIC DNA]</scope>
    <source>
        <strain evidence="4 5">W9323</strain>
    </source>
</reference>
<evidence type="ECO:0000256" key="3">
    <source>
        <dbReference type="RuleBase" id="RU000363"/>
    </source>
</evidence>
<dbReference type="Proteomes" id="UP000503088">
    <property type="component" value="Chromosome"/>
</dbReference>
<organism evidence="4 5">
    <name type="scientific">Kroppenstedtia pulmonis</name>
    <dbReference type="NCBI Taxonomy" id="1380685"/>
    <lineage>
        <taxon>Bacteria</taxon>
        <taxon>Bacillati</taxon>
        <taxon>Bacillota</taxon>
        <taxon>Bacilli</taxon>
        <taxon>Bacillales</taxon>
        <taxon>Thermoactinomycetaceae</taxon>
        <taxon>Kroppenstedtia</taxon>
    </lineage>
</organism>
<dbReference type="KEGG" id="kpul:GXN76_07260"/>
<sequence>MADLQGKVAIVTGASKGLGAAVTRRFAQGGAKVVAAARSHDRLKSLSREYPEQILPIPCDVTQSEQVQSLIKAAVEEFGSIDILVNNAGVGRFSSVQELTEKDWDEMMDINLKGVFLTCKHTIPYLIPQKGHIVNISSVAGTVTFPGGGGYCASKFGLMALSEVLTQELKKDEVKVHTLCPGSIQTDFSENPKSYALEAEQVAEAVWTMVTAPAGVIYNQVIMRPQVPPQFQK</sequence>
<evidence type="ECO:0000256" key="1">
    <source>
        <dbReference type="ARBA" id="ARBA00006484"/>
    </source>
</evidence>
<dbReference type="RefSeq" id="WP_173221852.1">
    <property type="nucleotide sequence ID" value="NZ_CP048104.1"/>
</dbReference>
<dbReference type="AlphaFoldDB" id="A0A7D4BFB6"/>
<evidence type="ECO:0000256" key="2">
    <source>
        <dbReference type="ARBA" id="ARBA00023002"/>
    </source>
</evidence>
<gene>
    <name evidence="4" type="ORF">GXN76_07260</name>
</gene>
<dbReference type="GO" id="GO:0016020">
    <property type="term" value="C:membrane"/>
    <property type="evidence" value="ECO:0007669"/>
    <property type="project" value="TreeGrafter"/>
</dbReference>
<dbReference type="EMBL" id="CP048104">
    <property type="protein sequence ID" value="QKG84292.1"/>
    <property type="molecule type" value="Genomic_DNA"/>
</dbReference>
<accession>A0A7D4BFB6</accession>
<dbReference type="PANTHER" id="PTHR44196:SF1">
    <property type="entry name" value="DEHYDROGENASE_REDUCTASE SDR FAMILY MEMBER 7B"/>
    <property type="match status" value="1"/>
</dbReference>
<protein>
    <submittedName>
        <fullName evidence="4">SDR family NAD(P)-dependent oxidoreductase</fullName>
    </submittedName>
</protein>
<dbReference type="CDD" id="cd05233">
    <property type="entry name" value="SDR_c"/>
    <property type="match status" value="1"/>
</dbReference>
<evidence type="ECO:0000313" key="4">
    <source>
        <dbReference type="EMBL" id="QKG84292.1"/>
    </source>
</evidence>
<dbReference type="Gene3D" id="3.40.50.720">
    <property type="entry name" value="NAD(P)-binding Rossmann-like Domain"/>
    <property type="match status" value="1"/>
</dbReference>
<dbReference type="PANTHER" id="PTHR44196">
    <property type="entry name" value="DEHYDROGENASE/REDUCTASE SDR FAMILY MEMBER 7B"/>
    <property type="match status" value="1"/>
</dbReference>
<dbReference type="PRINTS" id="PR00081">
    <property type="entry name" value="GDHRDH"/>
</dbReference>
<name>A0A7D4BFB6_9BACL</name>
<keyword evidence="5" id="KW-1185">Reference proteome</keyword>
<dbReference type="FunFam" id="3.40.50.720:FF:000084">
    <property type="entry name" value="Short-chain dehydrogenase reductase"/>
    <property type="match status" value="1"/>
</dbReference>
<dbReference type="InterPro" id="IPR036291">
    <property type="entry name" value="NAD(P)-bd_dom_sf"/>
</dbReference>